<proteinExistence type="predicted"/>
<dbReference type="GeneTree" id="ENSGT00390000005396"/>
<feature type="region of interest" description="Disordered" evidence="1">
    <location>
        <begin position="1"/>
        <end position="21"/>
    </location>
</feature>
<evidence type="ECO:0000256" key="1">
    <source>
        <dbReference type="SAM" id="MobiDB-lite"/>
    </source>
</evidence>
<dbReference type="InterPro" id="IPR029185">
    <property type="entry name" value="CDRT4"/>
</dbReference>
<organism evidence="2 3">
    <name type="scientific">Rattus norvegicus</name>
    <name type="common">Rat</name>
    <dbReference type="NCBI Taxonomy" id="10116"/>
    <lineage>
        <taxon>Eukaryota</taxon>
        <taxon>Metazoa</taxon>
        <taxon>Chordata</taxon>
        <taxon>Craniata</taxon>
        <taxon>Vertebrata</taxon>
        <taxon>Euteleostomi</taxon>
        <taxon>Mammalia</taxon>
        <taxon>Eutheria</taxon>
        <taxon>Euarchontoglires</taxon>
        <taxon>Glires</taxon>
        <taxon>Rodentia</taxon>
        <taxon>Myomorpha</taxon>
        <taxon>Muroidea</taxon>
        <taxon>Muridae</taxon>
        <taxon>Murinae</taxon>
        <taxon>Rattus</taxon>
    </lineage>
</organism>
<dbReference type="GeneID" id="100362817"/>
<reference evidence="2" key="1">
    <citation type="submission" date="2024-01" db="EMBL/GenBank/DDBJ databases">
        <title>GRCr8: a new rat reference genome assembly contstructed from accurate long reads and long range scaffolding.</title>
        <authorList>
            <person name="Doris P.A."/>
            <person name="Kalbfleisch T."/>
            <person name="Li K."/>
            <person name="Howe K."/>
            <person name="Wood J."/>
        </authorList>
    </citation>
    <scope>NUCLEOTIDE SEQUENCE [LARGE SCALE GENOMIC DNA]</scope>
    <source>
        <strain evidence="2">Brown Norway</strain>
    </source>
</reference>
<reference evidence="2" key="3">
    <citation type="submission" date="2025-09" db="UniProtKB">
        <authorList>
            <consortium name="Ensembl"/>
        </authorList>
    </citation>
    <scope>IDENTIFICATION</scope>
    <source>
        <strain evidence="2">Brown Norway</strain>
    </source>
</reference>
<evidence type="ECO:0000313" key="3">
    <source>
        <dbReference type="Proteomes" id="UP000002494"/>
    </source>
</evidence>
<evidence type="ECO:0000313" key="2">
    <source>
        <dbReference type="Ensembl" id="ENSRNOP00000004392.7"/>
    </source>
</evidence>
<dbReference type="RefSeq" id="NP_001385944.1">
    <property type="nucleotide sequence ID" value="NM_001399015.1"/>
</dbReference>
<dbReference type="Ensembl" id="ENSRNOT00000004392.8">
    <property type="protein sequence ID" value="ENSRNOP00000004392.7"/>
    <property type="gene ID" value="ENSRNOG00000003294.8"/>
</dbReference>
<sequence>MISGTESSTSGSGSSQDIQRIRNPRNYSVRLTENIGLPMTLLEKHNPWPAYVTFISAAVTRLTEKSWARDLECIYAVEKNRKPPKLNKPSALQLKGSKSSKPSELMLKDTLSETVLPVWESSTPNVSPIFVPEPEQFEMEAREGPTSDYNKIIFSRMPVMKKLPYDLLWASKETHTKV</sequence>
<dbReference type="OMA" id="PTADYNK"/>
<accession>F1M3Q7</accession>
<dbReference type="GlyGen" id="A0A6B9RTF5">
    <property type="glycosylation" value="1 site"/>
</dbReference>
<dbReference type="AGR" id="RGD:2323961"/>
<dbReference type="PANTHER" id="PTHR37885:SF1">
    <property type="entry name" value="CMT1A DUPLICATED REGION TRANSCRIPT 4 PROTEIN"/>
    <property type="match status" value="1"/>
</dbReference>
<dbReference type="Pfam" id="PF15213">
    <property type="entry name" value="CDRT4"/>
    <property type="match status" value="1"/>
</dbReference>
<gene>
    <name evidence="2 4" type="primary">Cdrt4</name>
</gene>
<dbReference type="AlphaFoldDB" id="A0A6B9RTF5"/>
<dbReference type="OrthoDB" id="9831498at2759"/>
<evidence type="ECO:0000313" key="4">
    <source>
        <dbReference type="RGD" id="2323961"/>
    </source>
</evidence>
<feature type="compositionally biased region" description="Low complexity" evidence="1">
    <location>
        <begin position="1"/>
        <end position="15"/>
    </location>
</feature>
<protein>
    <submittedName>
        <fullName evidence="2">CMT1A duplicated region transcript 4</fullName>
    </submittedName>
</protein>
<keyword evidence="3" id="KW-1185">Reference proteome</keyword>
<dbReference type="Proteomes" id="UP000002494">
    <property type="component" value="Chromosome 10"/>
</dbReference>
<dbReference type="PANTHER" id="PTHR37885">
    <property type="entry name" value="CMT1A DUPLICATED REGION TRANSCRIPT 4 PROTEIN"/>
    <property type="match status" value="1"/>
</dbReference>
<name>A0A6B9RTF5_RAT</name>
<dbReference type="CTD" id="284040"/>
<dbReference type="HOGENOM" id="CLU_128820_0_0_1"/>
<reference evidence="2" key="2">
    <citation type="submission" date="2025-08" db="UniProtKB">
        <authorList>
            <consortium name="Ensembl"/>
        </authorList>
    </citation>
    <scope>IDENTIFICATION</scope>
    <source>
        <strain evidence="2">Brown Norway</strain>
    </source>
</reference>
<dbReference type="RGD" id="2323961">
    <property type="gene designation" value="Cdrt4"/>
</dbReference>
<accession>A0A6B9RTF5</accession>
<dbReference type="KEGG" id="rno:100362817"/>